<evidence type="ECO:0000256" key="5">
    <source>
        <dbReference type="RuleBase" id="RU362066"/>
    </source>
</evidence>
<evidence type="ECO:0000313" key="9">
    <source>
        <dbReference type="Proteomes" id="UP000028549"/>
    </source>
</evidence>
<dbReference type="STRING" id="246786.GS18_0213730"/>
<evidence type="ECO:0000256" key="2">
    <source>
        <dbReference type="ARBA" id="ARBA00011255"/>
    </source>
</evidence>
<dbReference type="InterPro" id="IPR040026">
    <property type="entry name" value="FliD"/>
</dbReference>
<dbReference type="InterPro" id="IPR003481">
    <property type="entry name" value="FliD_N"/>
</dbReference>
<comment type="function">
    <text evidence="5">Required for morphogenesis and for the elongation of the flagellar filament by facilitating polymerization of the flagellin monomers at the tip of growing filament. Forms a capping structure, which prevents flagellin subunits (transported through the central channel of the flagellum) from leaking out without polymerization at the distal end.</text>
</comment>
<accession>A0A084GXS6</accession>
<feature type="domain" description="Flagellar hook-associated protein 2 N-terminal" evidence="6">
    <location>
        <begin position="9"/>
        <end position="106"/>
    </location>
</feature>
<dbReference type="EMBL" id="JNVC02000005">
    <property type="protein sequence ID" value="KEZ52138.1"/>
    <property type="molecule type" value="Genomic_DNA"/>
</dbReference>
<protein>
    <recommendedName>
        <fullName evidence="5">Flagellar hook-associated protein 2</fullName>
        <shortName evidence="5">HAP2</shortName>
    </recommendedName>
    <alternativeName>
        <fullName evidence="5">Flagellar cap protein</fullName>
    </alternativeName>
</protein>
<dbReference type="NCBIfam" id="NF005833">
    <property type="entry name" value="PRK07737.1"/>
    <property type="match status" value="1"/>
</dbReference>
<proteinExistence type="inferred from homology"/>
<evidence type="ECO:0000256" key="3">
    <source>
        <dbReference type="ARBA" id="ARBA00023054"/>
    </source>
</evidence>
<dbReference type="PANTHER" id="PTHR30288">
    <property type="entry name" value="FLAGELLAR CAP/ASSEMBLY PROTEIN FLID"/>
    <property type="match status" value="1"/>
</dbReference>
<dbReference type="Pfam" id="PF07195">
    <property type="entry name" value="FliD_C"/>
    <property type="match status" value="1"/>
</dbReference>
<name>A0A084GXS6_METID</name>
<dbReference type="Proteomes" id="UP000028549">
    <property type="component" value="Unassembled WGS sequence"/>
</dbReference>
<sequence length="592" mass="65082">MVRIGGLASGMDIDSLVADLMKAEKMPLDKLKQNKQVLEWQRDGYREMNSLLFSFRNAAFDMKLTSNYRARTTNSSNAEKVTATATSAASQASYSISKVDQLATAATKVNAGAISASGQKVDPSKALQDIKDSFANTNFNWQTGTVKNQTVTAAADGTSFKLTLETGQVLKNFDKDAIIKVDGKSFKLVTGTPQAGEAALDTDGNLTFGETIKKGSVIKADYVIESTDQYFSFDMQTHTSTGLKKENFLIQGTESLTNVFTKVNSSSLGVTALYDSFSDKITLTRKETGDFNMGGNEIITSAGFLNNVLRFGSGTETGGQNAKFTINGLETERTSNTFEMSGVTFTLKNTFTAAEPPVAINVTNDTNAVFDNIKKFVTLYNETIVKIQTKTDETRYRDYQPLSDEEREALSDKQQEQWDEKAKSGMLRKDSILTGALSQMRTDFYSTLSSASGTSFTHLTNIGITTSTNYRDGGKLIIDEAKLKKAIEENPDGVEKLFTSNGPTNGEKGIITNLYDNLKTTMDKLNAKAGTSSSTSQQFTIGRNLSSIDNQITRFEDRLTQVEDRYWSQFTAMEKAIQRSNEQMSYLMQQFG</sequence>
<evidence type="ECO:0000259" key="6">
    <source>
        <dbReference type="Pfam" id="PF02465"/>
    </source>
</evidence>
<evidence type="ECO:0000313" key="8">
    <source>
        <dbReference type="EMBL" id="KEZ52138.1"/>
    </source>
</evidence>
<evidence type="ECO:0000259" key="7">
    <source>
        <dbReference type="Pfam" id="PF07195"/>
    </source>
</evidence>
<dbReference type="GO" id="GO:0009424">
    <property type="term" value="C:bacterial-type flagellum hook"/>
    <property type="evidence" value="ECO:0007669"/>
    <property type="project" value="UniProtKB-UniRule"/>
</dbReference>
<feature type="domain" description="Flagellar hook-associated protein 2 C-terminal" evidence="7">
    <location>
        <begin position="319"/>
        <end position="581"/>
    </location>
</feature>
<comment type="caution">
    <text evidence="8">The sequence shown here is derived from an EMBL/GenBank/DDBJ whole genome shotgun (WGS) entry which is preliminary data.</text>
</comment>
<comment type="subunit">
    <text evidence="2 5">Homopentamer.</text>
</comment>
<evidence type="ECO:0000256" key="1">
    <source>
        <dbReference type="ARBA" id="ARBA00009764"/>
    </source>
</evidence>
<comment type="subcellular location">
    <subcellularLocation>
        <location evidence="5">Secreted</location>
    </subcellularLocation>
    <subcellularLocation>
        <location evidence="5">Bacterial flagellum</location>
    </subcellularLocation>
</comment>
<dbReference type="GO" id="GO:0005576">
    <property type="term" value="C:extracellular region"/>
    <property type="evidence" value="ECO:0007669"/>
    <property type="project" value="UniProtKB-SubCell"/>
</dbReference>
<dbReference type="RefSeq" id="WP_029566967.1">
    <property type="nucleotide sequence ID" value="NZ_JNVC02000005.1"/>
</dbReference>
<dbReference type="OrthoDB" id="9776025at2"/>
<dbReference type="Pfam" id="PF02465">
    <property type="entry name" value="FliD_N"/>
    <property type="match status" value="1"/>
</dbReference>
<reference evidence="8 9" key="1">
    <citation type="journal article" date="2005" name="Int. J. Syst. Evol. Microbiol.">
        <title>Bacillus cibi sp. nov., isolated from jeotgal, a traditional Korean fermented seafood.</title>
        <authorList>
            <person name="Yoon J.H."/>
            <person name="Lee C.H."/>
            <person name="Oh T.K."/>
        </authorList>
    </citation>
    <scope>NUCLEOTIDE SEQUENCE [LARGE SCALE GENOMIC DNA]</scope>
    <source>
        <strain evidence="8 9">DSM 16189</strain>
    </source>
</reference>
<dbReference type="GO" id="GO:0071973">
    <property type="term" value="P:bacterial-type flagellum-dependent cell motility"/>
    <property type="evidence" value="ECO:0007669"/>
    <property type="project" value="TreeGrafter"/>
</dbReference>
<dbReference type="GO" id="GO:0007155">
    <property type="term" value="P:cell adhesion"/>
    <property type="evidence" value="ECO:0007669"/>
    <property type="project" value="InterPro"/>
</dbReference>
<dbReference type="GO" id="GO:0009421">
    <property type="term" value="C:bacterial-type flagellum filament cap"/>
    <property type="evidence" value="ECO:0007669"/>
    <property type="project" value="InterPro"/>
</dbReference>
<keyword evidence="4 5" id="KW-0975">Bacterial flagellum</keyword>
<organism evidence="8 9">
    <name type="scientific">Metabacillus indicus</name>
    <name type="common">Bacillus indicus</name>
    <dbReference type="NCBI Taxonomy" id="246786"/>
    <lineage>
        <taxon>Bacteria</taxon>
        <taxon>Bacillati</taxon>
        <taxon>Bacillota</taxon>
        <taxon>Bacilli</taxon>
        <taxon>Bacillales</taxon>
        <taxon>Bacillaceae</taxon>
        <taxon>Metabacillus</taxon>
    </lineage>
</organism>
<evidence type="ECO:0000256" key="4">
    <source>
        <dbReference type="ARBA" id="ARBA00023143"/>
    </source>
</evidence>
<dbReference type="InterPro" id="IPR010809">
    <property type="entry name" value="FliD_C"/>
</dbReference>
<gene>
    <name evidence="8" type="ORF">GS18_0213730</name>
</gene>
<keyword evidence="5" id="KW-0964">Secreted</keyword>
<comment type="similarity">
    <text evidence="1 5">Belongs to the FliD family.</text>
</comment>
<dbReference type="PANTHER" id="PTHR30288:SF0">
    <property type="entry name" value="FLAGELLAR HOOK-ASSOCIATED PROTEIN 2"/>
    <property type="match status" value="1"/>
</dbReference>
<keyword evidence="3" id="KW-0175">Coiled coil</keyword>
<keyword evidence="9" id="KW-1185">Reference proteome</keyword>
<dbReference type="AlphaFoldDB" id="A0A084GXS6"/>